<dbReference type="Pfam" id="PF22669">
    <property type="entry name" value="Exo_endo_phos2"/>
    <property type="match status" value="1"/>
</dbReference>
<evidence type="ECO:0000259" key="3">
    <source>
        <dbReference type="Pfam" id="PF22669"/>
    </source>
</evidence>
<dbReference type="AlphaFoldDB" id="A0A438IDW0"/>
<gene>
    <name evidence="4" type="primary">IP5P3_2</name>
    <name evidence="4" type="ORF">CK203_034568</name>
</gene>
<organism evidence="4 5">
    <name type="scientific">Vitis vinifera</name>
    <name type="common">Grape</name>
    <dbReference type="NCBI Taxonomy" id="29760"/>
    <lineage>
        <taxon>Eukaryota</taxon>
        <taxon>Viridiplantae</taxon>
        <taxon>Streptophyta</taxon>
        <taxon>Embryophyta</taxon>
        <taxon>Tracheophyta</taxon>
        <taxon>Spermatophyta</taxon>
        <taxon>Magnoliopsida</taxon>
        <taxon>eudicotyledons</taxon>
        <taxon>Gunneridae</taxon>
        <taxon>Pentapetalae</taxon>
        <taxon>rosids</taxon>
        <taxon>Vitales</taxon>
        <taxon>Vitaceae</taxon>
        <taxon>Viteae</taxon>
        <taxon>Vitis</taxon>
    </lineage>
</organism>
<dbReference type="Proteomes" id="UP000288805">
    <property type="component" value="Unassembled WGS sequence"/>
</dbReference>
<dbReference type="GO" id="GO:0004445">
    <property type="term" value="F:inositol-polyphosphate 5-phosphatase activity"/>
    <property type="evidence" value="ECO:0007669"/>
    <property type="project" value="InterPro"/>
</dbReference>
<evidence type="ECO:0000313" key="4">
    <source>
        <dbReference type="EMBL" id="RVW94921.1"/>
    </source>
</evidence>
<feature type="domain" description="Inositol polyphosphate-related phosphatase" evidence="3">
    <location>
        <begin position="10"/>
        <end position="124"/>
    </location>
</feature>
<dbReference type="Gene3D" id="3.60.10.10">
    <property type="entry name" value="Endonuclease/exonuclease/phosphatase"/>
    <property type="match status" value="1"/>
</dbReference>
<dbReference type="PANTHER" id="PTHR45666">
    <property type="entry name" value="TYPE IV INOSITOL POLYPHOSPHATE 5-PHOSPHATASE 9"/>
    <property type="match status" value="1"/>
</dbReference>
<dbReference type="InterPro" id="IPR000300">
    <property type="entry name" value="IPPc"/>
</dbReference>
<sequence length="140" mass="16411">MDLIYVLCRRIIWLGDLNYRITLSYEKTRDLISKKEWSKLVATDQLVRELRKGRAFDGWSEGVLNFPPTYKYESNSEKYFGEDPKAGRRTPSWCDRILSYGKGIRLLTYKRSELRFSDHRPVSAAYMAEVEEAKVMEGKG</sequence>
<dbReference type="InterPro" id="IPR045849">
    <property type="entry name" value="IP5P_plant"/>
</dbReference>
<dbReference type="EMBL" id="QGNW01000118">
    <property type="protein sequence ID" value="RVW94921.1"/>
    <property type="molecule type" value="Genomic_DNA"/>
</dbReference>
<accession>A0A438IDW0</accession>
<reference evidence="4 5" key="1">
    <citation type="journal article" date="2018" name="PLoS Genet.">
        <title>Population sequencing reveals clonal diversity and ancestral inbreeding in the grapevine cultivar Chardonnay.</title>
        <authorList>
            <person name="Roach M.J."/>
            <person name="Johnson D.L."/>
            <person name="Bohlmann J."/>
            <person name="van Vuuren H.J."/>
            <person name="Jones S.J."/>
            <person name="Pretorius I.S."/>
            <person name="Schmidt S.A."/>
            <person name="Borneman A.R."/>
        </authorList>
    </citation>
    <scope>NUCLEOTIDE SEQUENCE [LARGE SCALE GENOMIC DNA]</scope>
    <source>
        <strain evidence="5">cv. Chardonnay</strain>
        <tissue evidence="4">Leaf</tissue>
    </source>
</reference>
<name>A0A438IDW0_VITVI</name>
<proteinExistence type="inferred from homology"/>
<dbReference type="InterPro" id="IPR036691">
    <property type="entry name" value="Endo/exonu/phosph_ase_sf"/>
</dbReference>
<comment type="similarity">
    <text evidence="1">Belongs to the inositol polyphosphate 5-phosphatase family.</text>
</comment>
<dbReference type="PANTHER" id="PTHR45666:SF5">
    <property type="entry name" value="TYPE IV INOSITOL POLYPHOSPHATE 5-PHOSPHATASE 3"/>
    <property type="match status" value="1"/>
</dbReference>
<comment type="caution">
    <text evidence="4">The sequence shown here is derived from an EMBL/GenBank/DDBJ whole genome shotgun (WGS) entry which is preliminary data.</text>
</comment>
<protein>
    <submittedName>
        <fullName evidence="4">Type IV inositol polyphosphate 5-phosphatase 3</fullName>
    </submittedName>
</protein>
<evidence type="ECO:0000256" key="1">
    <source>
        <dbReference type="ARBA" id="ARBA00010768"/>
    </source>
</evidence>
<dbReference type="GO" id="GO:0046856">
    <property type="term" value="P:phosphatidylinositol dephosphorylation"/>
    <property type="evidence" value="ECO:0007669"/>
    <property type="project" value="InterPro"/>
</dbReference>
<dbReference type="SUPFAM" id="SSF56219">
    <property type="entry name" value="DNase I-like"/>
    <property type="match status" value="1"/>
</dbReference>
<evidence type="ECO:0000313" key="5">
    <source>
        <dbReference type="Proteomes" id="UP000288805"/>
    </source>
</evidence>
<keyword evidence="2" id="KW-0378">Hydrolase</keyword>
<evidence type="ECO:0000256" key="2">
    <source>
        <dbReference type="ARBA" id="ARBA00022801"/>
    </source>
</evidence>